<protein>
    <submittedName>
        <fullName evidence="1">Uncharacterized protein</fullName>
    </submittedName>
</protein>
<evidence type="ECO:0000313" key="2">
    <source>
        <dbReference type="Proteomes" id="UP001064048"/>
    </source>
</evidence>
<dbReference type="EMBL" id="CM046126">
    <property type="protein sequence ID" value="KAI8427105.1"/>
    <property type="molecule type" value="Genomic_DNA"/>
</dbReference>
<dbReference type="Proteomes" id="UP001064048">
    <property type="component" value="Chromosome 26"/>
</dbReference>
<name>A0ACC0JT35_CHOFU</name>
<gene>
    <name evidence="1" type="ORF">MSG28_014733</name>
</gene>
<comment type="caution">
    <text evidence="1">The sequence shown here is derived from an EMBL/GenBank/DDBJ whole genome shotgun (WGS) entry which is preliminary data.</text>
</comment>
<organism evidence="1 2">
    <name type="scientific">Choristoneura fumiferana</name>
    <name type="common">Spruce budworm moth</name>
    <name type="synonym">Archips fumiferana</name>
    <dbReference type="NCBI Taxonomy" id="7141"/>
    <lineage>
        <taxon>Eukaryota</taxon>
        <taxon>Metazoa</taxon>
        <taxon>Ecdysozoa</taxon>
        <taxon>Arthropoda</taxon>
        <taxon>Hexapoda</taxon>
        <taxon>Insecta</taxon>
        <taxon>Pterygota</taxon>
        <taxon>Neoptera</taxon>
        <taxon>Endopterygota</taxon>
        <taxon>Lepidoptera</taxon>
        <taxon>Glossata</taxon>
        <taxon>Ditrysia</taxon>
        <taxon>Tortricoidea</taxon>
        <taxon>Tortricidae</taxon>
        <taxon>Tortricinae</taxon>
        <taxon>Choristoneura</taxon>
    </lineage>
</organism>
<accession>A0ACC0JT35</accession>
<reference evidence="1 2" key="1">
    <citation type="journal article" date="2022" name="Genome Biol. Evol.">
        <title>The Spruce Budworm Genome: Reconstructing the Evolutionary History of Antifreeze Proteins.</title>
        <authorList>
            <person name="Beliveau C."/>
            <person name="Gagne P."/>
            <person name="Picq S."/>
            <person name="Vernygora O."/>
            <person name="Keeling C.I."/>
            <person name="Pinkney K."/>
            <person name="Doucet D."/>
            <person name="Wen F."/>
            <person name="Johnston J.S."/>
            <person name="Maaroufi H."/>
            <person name="Boyle B."/>
            <person name="Laroche J."/>
            <person name="Dewar K."/>
            <person name="Juretic N."/>
            <person name="Blackburn G."/>
            <person name="Nisole A."/>
            <person name="Brunet B."/>
            <person name="Brandao M."/>
            <person name="Lumley L."/>
            <person name="Duan J."/>
            <person name="Quan G."/>
            <person name="Lucarotti C.J."/>
            <person name="Roe A.D."/>
            <person name="Sperling F.A.H."/>
            <person name="Levesque R.C."/>
            <person name="Cusson M."/>
        </authorList>
    </citation>
    <scope>NUCLEOTIDE SEQUENCE [LARGE SCALE GENOMIC DNA]</scope>
    <source>
        <strain evidence="1">Glfc:IPQL:Cfum</strain>
    </source>
</reference>
<keyword evidence="2" id="KW-1185">Reference proteome</keyword>
<evidence type="ECO:0000313" key="1">
    <source>
        <dbReference type="EMBL" id="KAI8427105.1"/>
    </source>
</evidence>
<proteinExistence type="predicted"/>
<sequence>MVRVVKRDAKPCNGKREPKKTSPVKVVEDSEPKEVFKHRYNIRVILECSNATPIRSHGALGYQCCFCSEQFQNPADLKKHTTEDHDSKTKLLFMERKVLHTYFVKLDITGLRCNICDSDIELLEDLMQHLTDAHGKKLYTDIKSHILPFQFNEGVLRCIYCFNTFNAFKVLQEHMNIHFRNYICKTCDSGFVTLSMLSNHSKIHLTGTFKCNSCPKVFDTAIKRSSHVKCVHREVKFNKCIYCPERFRDHQSKVVHMKNEHDYQFGITECEPCGRTFQSPRALSNHIKRDHLHARPNQCPHCEMSFFTKTQLRQHMVKHSGAKNFECAVCSKSYGLKKTLVEHMRIHANDRRFKCKLCGMAFVQNCILTTSVVKVEWTSLKGDGRSDKTSRVAKGVKAKLHKSKEQDKDQEPKSPAEIHMHRNNIRVILECTNATPIRGRSDVGYQCCFCKNEYPNPADLKTHSLEKHNYELKTKRDFAWEKNMATFSVKLDITGLRCELCGTDVETIELLHNHLTERHSKKLYTDIKSHIIPLKFTDESMRCIFCSDVSSTFKALLIHMMVHFRYCICEQCDSGFINRKMLRDHAKTHETGTFKCTSCSKVFDTLRKQKSHERQVHSSKKLNRCGYCYETFREYVQKVKHLKEVHDVQTESSKCKACDKIFDNKAALRTHVKRDHLIERPYKCTQCEMSFYAKSQLTIHMVKHTGTKEFTCELCWKSYGLHSTLMEHMKIHANIRQCKCEHCDMAFVSKSALKKNDKLERNPKNEGGISKKSSQVKNPKTNVKDKDEKPKSLAEIYMHRNNIRVILECTNATPIRGHSDIGYQCSFCVNEYPNPADLKNHTIQNHNHDLKTKRDFTWDKIMDTFRVKLDITTLRCDLCGIEIDSLEPLMEHLIDRHEKKLYTDIKSHVLPFKFTDEALRCVFCSNVSSTFKALQEHMMIHFRNYICEQCDSGFINRKMLRNHSKTHDVGTFKCNSCPKVFDTLPKQKAHQRRVHSGTKLNRCGYCNEKFRDFVQKIKHQKEMHGVQTETQKCQACDKAFKTQAALKTHVKRDHLIERPYQCTECDMAFFLKAGLKHHLVKHTGTKEFTCEVCCKSYGLKKILTEHMKIHADNRCFKCEHCDMAFVQKSGVERGTRIITIDATQKDALSLVPGRPNKSYENSSKNQHNLEQILLYSNATPIRWFDQRGYICAFCPKSFREPHTLKSHFLQEHNDELIRFMTGRQFNHVVKLDITFLNCALCGTDFAELNTFMRHLITAHEKELYIDVKSQILPFKFETAELLCAICSAEYGSFKLLQQHMNVHFRNFICRICDTGFVVERLLRNHMTRHGDGEYKCDKCSKSFINEVKRREHEIRMHLGFNKRYLCKFCGERFLDYRDKLTHLVKVHGAPPFIFKCQACERTFDNQRALSRHTRRDHLLERKHQCDYCDMRFFTKSKLQNHMPKHTGIRKFQCDVCSKAFGRKSTLKVHMLIHTGNRRGSVLLENIGDPHALKKSYKPIRDSIKHQENLKNILLYSNASIIRGKVNEGYGCNFCSERYPKPCDLKSHFLDQHSDINALRLPKLFEYSLKLDITDLKCKICSQSYSELNDFTHHLRDEHEKNLFIENNSQIIPFKFDSTTLRCAICETEFTNFKILLEHMHVHFRNFVCEVCNAGFVTKRLLVSHKRRHGNGNFKCAHCAKTFSCDQKKRDHEQRIHLGLKKRNKCKFCDEKFADYWSKMDHLVKEHGVPQVVLKCQACERTFKNQRALTRHVKKDHLLERRHVCGVCVTQQTPVVKIEYFDSSSDDEVQATPVTTPVDPLSGAQITIQKVTQKWPKKKGSDGRKTSTEMTKHLQNFEIIMRCSNATPTRGHQGIGYGCFFCEVQFPDPGNLKSHTLECHADFQHTSSTRPPQLNNYSVKLDITSLTCKICNEKFEQLIPLMDHLRSKHHQPIHTDIKSYILPFRFDSNPFKCVMCETEFNAFRMAVEHMNIHFRNHICDVCDAGFVNRAGWRTHRRIHQYGDFPCKKCPQVFNSMVKLRYHDRCVHLGQDKRNKCAYCGEKFNCLVMKNNHMVKAHGVAPTVAQCKACEKSFSSYQSLRVHEKTYHLLEKRFKCTLCEMEFHSNKYLSRHMVKHTGARDFKCDVCHKAYGRKSTLKEHMRLHADDRRFKCEHCPMAFIQKCSLKSHLHSKHGRELNN</sequence>